<evidence type="ECO:0000259" key="2">
    <source>
        <dbReference type="Pfam" id="PF03551"/>
    </source>
</evidence>
<dbReference type="PATRIC" id="fig|269796.9.peg.3557"/>
<dbReference type="PhylomeDB" id="Q2RNR0"/>
<dbReference type="InterPro" id="IPR036390">
    <property type="entry name" value="WH_DNA-bd_sf"/>
</dbReference>
<dbReference type="KEGG" id="rru:Rru_A3441"/>
<dbReference type="Pfam" id="PF03551">
    <property type="entry name" value="PadR"/>
    <property type="match status" value="1"/>
</dbReference>
<proteinExistence type="predicted"/>
<evidence type="ECO:0000256" key="1">
    <source>
        <dbReference type="SAM" id="MobiDB-lite"/>
    </source>
</evidence>
<evidence type="ECO:0000313" key="4">
    <source>
        <dbReference type="Proteomes" id="UP000001929"/>
    </source>
</evidence>
<dbReference type="RefSeq" id="WP_011391188.1">
    <property type="nucleotide sequence ID" value="NC_007643.1"/>
</dbReference>
<dbReference type="eggNOG" id="COG1695">
    <property type="taxonomic scope" value="Bacteria"/>
</dbReference>
<reference evidence="3 4" key="1">
    <citation type="journal article" date="2011" name="Stand. Genomic Sci.">
        <title>Complete genome sequence of Rhodospirillum rubrum type strain (S1).</title>
        <authorList>
            <person name="Munk A.C."/>
            <person name="Copeland A."/>
            <person name="Lucas S."/>
            <person name="Lapidus A."/>
            <person name="Del Rio T.G."/>
            <person name="Barry K."/>
            <person name="Detter J.C."/>
            <person name="Hammon N."/>
            <person name="Israni S."/>
            <person name="Pitluck S."/>
            <person name="Brettin T."/>
            <person name="Bruce D."/>
            <person name="Han C."/>
            <person name="Tapia R."/>
            <person name="Gilna P."/>
            <person name="Schmutz J."/>
            <person name="Larimer F."/>
            <person name="Land M."/>
            <person name="Kyrpides N.C."/>
            <person name="Mavromatis K."/>
            <person name="Richardson P."/>
            <person name="Rohde M."/>
            <person name="Goker M."/>
            <person name="Klenk H.P."/>
            <person name="Zhang Y."/>
            <person name="Roberts G.P."/>
            <person name="Reslewic S."/>
            <person name="Schwartz D.C."/>
        </authorList>
    </citation>
    <scope>NUCLEOTIDE SEQUENCE [LARGE SCALE GENOMIC DNA]</scope>
    <source>
        <strain evidence="4">ATCC 11170 / ATH 1.1.1 / DSM 467 / LMG 4362 / NCIMB 8255 / S1</strain>
    </source>
</reference>
<dbReference type="PANTHER" id="PTHR43252:SF7">
    <property type="entry name" value="TRANSCRIPTIONAL REGULATOR YQJI"/>
    <property type="match status" value="1"/>
</dbReference>
<protein>
    <submittedName>
        <fullName evidence="3">Transcriptional regulator, PadR family</fullName>
    </submittedName>
</protein>
<name>Q2RNR0_RHORT</name>
<feature type="domain" description="Transcription regulator PadR N-terminal" evidence="2">
    <location>
        <begin position="65"/>
        <end position="134"/>
    </location>
</feature>
<dbReference type="EnsemblBacteria" id="ABC24235">
    <property type="protein sequence ID" value="ABC24235"/>
    <property type="gene ID" value="Rru_A3441"/>
</dbReference>
<dbReference type="EMBL" id="CP000230">
    <property type="protein sequence ID" value="ABC24235.1"/>
    <property type="molecule type" value="Genomic_DNA"/>
</dbReference>
<feature type="region of interest" description="Disordered" evidence="1">
    <location>
        <begin position="31"/>
        <end position="51"/>
    </location>
</feature>
<dbReference type="InterPro" id="IPR005149">
    <property type="entry name" value="Tscrpt_reg_PadR_N"/>
</dbReference>
<accession>Q2RNR0</accession>
<dbReference type="InterPro" id="IPR036388">
    <property type="entry name" value="WH-like_DNA-bd_sf"/>
</dbReference>
<dbReference type="HOGENOM" id="CLU_063440_1_0_5"/>
<dbReference type="SUPFAM" id="SSF46785">
    <property type="entry name" value="Winged helix' DNA-binding domain"/>
    <property type="match status" value="1"/>
</dbReference>
<dbReference type="Proteomes" id="UP000001929">
    <property type="component" value="Chromosome"/>
</dbReference>
<dbReference type="PANTHER" id="PTHR43252">
    <property type="entry name" value="TRANSCRIPTIONAL REGULATOR YQJI"/>
    <property type="match status" value="1"/>
</dbReference>
<gene>
    <name evidence="3" type="ordered locus">Rru_A3441</name>
</gene>
<organism evidence="3 4">
    <name type="scientific">Rhodospirillum rubrum (strain ATCC 11170 / ATH 1.1.1 / DSM 467 / LMG 4362 / NCIMB 8255 / S1)</name>
    <dbReference type="NCBI Taxonomy" id="269796"/>
    <lineage>
        <taxon>Bacteria</taxon>
        <taxon>Pseudomonadati</taxon>
        <taxon>Pseudomonadota</taxon>
        <taxon>Alphaproteobacteria</taxon>
        <taxon>Rhodospirillales</taxon>
        <taxon>Rhodospirillaceae</taxon>
        <taxon>Rhodospirillum</taxon>
    </lineage>
</organism>
<dbReference type="AlphaFoldDB" id="Q2RNR0"/>
<keyword evidence="4" id="KW-1185">Reference proteome</keyword>
<dbReference type="Gene3D" id="1.10.10.10">
    <property type="entry name" value="Winged helix-like DNA-binding domain superfamily/Winged helix DNA-binding domain"/>
    <property type="match status" value="1"/>
</dbReference>
<dbReference type="STRING" id="269796.Rru_A3441"/>
<sequence length="204" mass="21847">MRHLFTHPLGQRFGRGPIGRAFEGLARHGHGFGHGGEGGHRGGGRGGRGGSMGRFFDHGDLRFVILGLIADKPSHGYELIKAIEDRVGGAYSPSPGVIYPTLTLLDELGYVTVSTETGPRKLYAITDEGLAFLEANRDTVTAVFARMDEAGERRGGGTAPQIVRAIENLKLTVRLRLDRGPLSEAETETIAKALDDAAATIERS</sequence>
<evidence type="ECO:0000313" key="3">
    <source>
        <dbReference type="EMBL" id="ABC24235.1"/>
    </source>
</evidence>